<reference evidence="2 3" key="1">
    <citation type="submission" date="2019-06" db="EMBL/GenBank/DDBJ databases">
        <title>A chromosome-scale genome assembly of the striped catfish, Pangasianodon hypophthalmus.</title>
        <authorList>
            <person name="Wen M."/>
            <person name="Zahm M."/>
            <person name="Roques C."/>
            <person name="Cabau C."/>
            <person name="Klopp C."/>
            <person name="Donnadieu C."/>
            <person name="Jouanno E."/>
            <person name="Avarre J.-C."/>
            <person name="Campet M."/>
            <person name="Ha T.T.T."/>
            <person name="Dugue R."/>
            <person name="Lampietro C."/>
            <person name="Louis A."/>
            <person name="Herpin A."/>
            <person name="Echchiki A."/>
            <person name="Berthelot C."/>
            <person name="Parey E."/>
            <person name="Roest-Crollius H."/>
            <person name="Braasch I."/>
            <person name="Postlethwait J."/>
            <person name="Bobe J."/>
            <person name="Montfort J."/>
            <person name="Bouchez O."/>
            <person name="Begum T."/>
            <person name="Schartl M."/>
            <person name="Guiguen Y."/>
        </authorList>
    </citation>
    <scope>NUCLEOTIDE SEQUENCE [LARGE SCALE GENOMIC DNA]</scope>
    <source>
        <strain evidence="2 3">Indonesia</strain>
        <tissue evidence="2">Blood</tissue>
    </source>
</reference>
<evidence type="ECO:0000313" key="2">
    <source>
        <dbReference type="EMBL" id="KAB5576852.1"/>
    </source>
</evidence>
<accession>A0A5N5PBC5</accession>
<feature type="compositionally biased region" description="Basic and acidic residues" evidence="1">
    <location>
        <begin position="1"/>
        <end position="37"/>
    </location>
</feature>
<dbReference type="AlphaFoldDB" id="A0A5N5PBC5"/>
<proteinExistence type="predicted"/>
<evidence type="ECO:0000313" key="3">
    <source>
        <dbReference type="Proteomes" id="UP000327468"/>
    </source>
</evidence>
<name>A0A5N5PBC5_PANHP</name>
<feature type="compositionally biased region" description="Polar residues" evidence="1">
    <location>
        <begin position="131"/>
        <end position="145"/>
    </location>
</feature>
<dbReference type="EMBL" id="VFJC01000006">
    <property type="protein sequence ID" value="KAB5576852.1"/>
    <property type="molecule type" value="Genomic_DNA"/>
</dbReference>
<organism evidence="2 3">
    <name type="scientific">Pangasianodon hypophthalmus</name>
    <name type="common">Striped catfish</name>
    <name type="synonym">Helicophagus hypophthalmus</name>
    <dbReference type="NCBI Taxonomy" id="310915"/>
    <lineage>
        <taxon>Eukaryota</taxon>
        <taxon>Metazoa</taxon>
        <taxon>Chordata</taxon>
        <taxon>Craniata</taxon>
        <taxon>Vertebrata</taxon>
        <taxon>Euteleostomi</taxon>
        <taxon>Actinopterygii</taxon>
        <taxon>Neopterygii</taxon>
        <taxon>Teleostei</taxon>
        <taxon>Ostariophysi</taxon>
        <taxon>Siluriformes</taxon>
        <taxon>Pangasiidae</taxon>
        <taxon>Pangasianodon</taxon>
    </lineage>
</organism>
<feature type="region of interest" description="Disordered" evidence="1">
    <location>
        <begin position="1"/>
        <end position="50"/>
    </location>
</feature>
<evidence type="ECO:0000256" key="1">
    <source>
        <dbReference type="SAM" id="MobiDB-lite"/>
    </source>
</evidence>
<gene>
    <name evidence="2" type="ORF">PHYPO_G00203280</name>
</gene>
<feature type="compositionally biased region" description="Basic and acidic residues" evidence="1">
    <location>
        <begin position="146"/>
        <end position="155"/>
    </location>
</feature>
<dbReference type="Proteomes" id="UP000327468">
    <property type="component" value="Chromosome 5"/>
</dbReference>
<sequence>MFSHDSHDNKAERKDTKTAQKDNSDDMIDKSTMKREQSNQITQASSEDQHNYEVQYLQAKEEIKQLQHKVDSLEDEKSNLLTCCESLQKDLEEIKRENEKVKVSVEDQGVQTDFPISSHEESAAASAEASNSGTVRDSHFGTQQHETQEKPECREGNSNTQTYSLRLRELRQRVARLLVIVVPTLDLQQMNYDCEVIDEILTEVINEISPTETAST</sequence>
<keyword evidence="3" id="KW-1185">Reference proteome</keyword>
<protein>
    <submittedName>
        <fullName evidence="2">Uncharacterized protein</fullName>
    </submittedName>
</protein>
<comment type="caution">
    <text evidence="2">The sequence shown here is derived from an EMBL/GenBank/DDBJ whole genome shotgun (WGS) entry which is preliminary data.</text>
</comment>
<feature type="region of interest" description="Disordered" evidence="1">
    <location>
        <begin position="116"/>
        <end position="159"/>
    </location>
</feature>